<name>A0A0A9HW92_ARUDO</name>
<dbReference type="AlphaFoldDB" id="A0A0A9HW92"/>
<proteinExistence type="predicted"/>
<reference evidence="2" key="2">
    <citation type="journal article" date="2015" name="Data Brief">
        <title>Shoot transcriptome of the giant reed, Arundo donax.</title>
        <authorList>
            <person name="Barrero R.A."/>
            <person name="Guerrero F.D."/>
            <person name="Moolhuijzen P."/>
            <person name="Goolsby J.A."/>
            <person name="Tidwell J."/>
            <person name="Bellgard S.E."/>
            <person name="Bellgard M.I."/>
        </authorList>
    </citation>
    <scope>NUCLEOTIDE SEQUENCE</scope>
    <source>
        <tissue evidence="2">Shoot tissue taken approximately 20 cm above the soil surface</tissue>
    </source>
</reference>
<dbReference type="EMBL" id="GBRH01160748">
    <property type="protein sequence ID" value="JAE37148.1"/>
    <property type="molecule type" value="Transcribed_RNA"/>
</dbReference>
<evidence type="ECO:0000256" key="1">
    <source>
        <dbReference type="SAM" id="MobiDB-lite"/>
    </source>
</evidence>
<organism evidence="2">
    <name type="scientific">Arundo donax</name>
    <name type="common">Giant reed</name>
    <name type="synonym">Donax arundinaceus</name>
    <dbReference type="NCBI Taxonomy" id="35708"/>
    <lineage>
        <taxon>Eukaryota</taxon>
        <taxon>Viridiplantae</taxon>
        <taxon>Streptophyta</taxon>
        <taxon>Embryophyta</taxon>
        <taxon>Tracheophyta</taxon>
        <taxon>Spermatophyta</taxon>
        <taxon>Magnoliopsida</taxon>
        <taxon>Liliopsida</taxon>
        <taxon>Poales</taxon>
        <taxon>Poaceae</taxon>
        <taxon>PACMAD clade</taxon>
        <taxon>Arundinoideae</taxon>
        <taxon>Arundineae</taxon>
        <taxon>Arundo</taxon>
    </lineage>
</organism>
<reference evidence="2" key="1">
    <citation type="submission" date="2014-09" db="EMBL/GenBank/DDBJ databases">
        <authorList>
            <person name="Magalhaes I.L.F."/>
            <person name="Oliveira U."/>
            <person name="Santos F.R."/>
            <person name="Vidigal T.H.D.A."/>
            <person name="Brescovit A.D."/>
            <person name="Santos A.J."/>
        </authorList>
    </citation>
    <scope>NUCLEOTIDE SEQUENCE</scope>
    <source>
        <tissue evidence="2">Shoot tissue taken approximately 20 cm above the soil surface</tissue>
    </source>
</reference>
<feature type="region of interest" description="Disordered" evidence="1">
    <location>
        <begin position="1"/>
        <end position="23"/>
    </location>
</feature>
<evidence type="ECO:0000313" key="2">
    <source>
        <dbReference type="EMBL" id="JAE37148.1"/>
    </source>
</evidence>
<sequence length="107" mass="12047">MAPGEGGHLKQLHRLLQTHPPPKSICSPLEPLSQYPFHQNQSNLSAENKSWALPKLTLAEGLDQSQSHCSCPVQAVELQSHFQMEETTNLSFVTRLMKCIHRQVYVS</sequence>
<accession>A0A0A9HW92</accession>
<protein>
    <submittedName>
        <fullName evidence="2">Uncharacterized protein</fullName>
    </submittedName>
</protein>